<dbReference type="Proteomes" id="UP001055879">
    <property type="component" value="Linkage Group LG06"/>
</dbReference>
<evidence type="ECO:0000313" key="2">
    <source>
        <dbReference type="Proteomes" id="UP001055879"/>
    </source>
</evidence>
<protein>
    <submittedName>
        <fullName evidence="1">Uncharacterized protein</fullName>
    </submittedName>
</protein>
<accession>A0ACB9B896</accession>
<comment type="caution">
    <text evidence="1">The sequence shown here is derived from an EMBL/GenBank/DDBJ whole genome shotgun (WGS) entry which is preliminary data.</text>
</comment>
<keyword evidence="2" id="KW-1185">Reference proteome</keyword>
<evidence type="ECO:0000313" key="1">
    <source>
        <dbReference type="EMBL" id="KAI3718446.1"/>
    </source>
</evidence>
<name>A0ACB9B896_ARCLA</name>
<reference evidence="2" key="1">
    <citation type="journal article" date="2022" name="Mol. Ecol. Resour.">
        <title>The genomes of chicory, endive, great burdock and yacon provide insights into Asteraceae palaeo-polyploidization history and plant inulin production.</title>
        <authorList>
            <person name="Fan W."/>
            <person name="Wang S."/>
            <person name="Wang H."/>
            <person name="Wang A."/>
            <person name="Jiang F."/>
            <person name="Liu H."/>
            <person name="Zhao H."/>
            <person name="Xu D."/>
            <person name="Zhang Y."/>
        </authorList>
    </citation>
    <scope>NUCLEOTIDE SEQUENCE [LARGE SCALE GENOMIC DNA]</scope>
    <source>
        <strain evidence="2">cv. Niubang</strain>
    </source>
</reference>
<reference evidence="1 2" key="2">
    <citation type="journal article" date="2022" name="Mol. Ecol. Resour.">
        <title>The genomes of chicory, endive, great burdock and yacon provide insights into Asteraceae paleo-polyploidization history and plant inulin production.</title>
        <authorList>
            <person name="Fan W."/>
            <person name="Wang S."/>
            <person name="Wang H."/>
            <person name="Wang A."/>
            <person name="Jiang F."/>
            <person name="Liu H."/>
            <person name="Zhao H."/>
            <person name="Xu D."/>
            <person name="Zhang Y."/>
        </authorList>
    </citation>
    <scope>NUCLEOTIDE SEQUENCE [LARGE SCALE GENOMIC DNA]</scope>
    <source>
        <strain evidence="2">cv. Niubang</strain>
    </source>
</reference>
<organism evidence="1 2">
    <name type="scientific">Arctium lappa</name>
    <name type="common">Greater burdock</name>
    <name type="synonym">Lappa major</name>
    <dbReference type="NCBI Taxonomy" id="4217"/>
    <lineage>
        <taxon>Eukaryota</taxon>
        <taxon>Viridiplantae</taxon>
        <taxon>Streptophyta</taxon>
        <taxon>Embryophyta</taxon>
        <taxon>Tracheophyta</taxon>
        <taxon>Spermatophyta</taxon>
        <taxon>Magnoliopsida</taxon>
        <taxon>eudicotyledons</taxon>
        <taxon>Gunneridae</taxon>
        <taxon>Pentapetalae</taxon>
        <taxon>asterids</taxon>
        <taxon>campanulids</taxon>
        <taxon>Asterales</taxon>
        <taxon>Asteraceae</taxon>
        <taxon>Carduoideae</taxon>
        <taxon>Cardueae</taxon>
        <taxon>Arctiinae</taxon>
        <taxon>Arctium</taxon>
    </lineage>
</organism>
<gene>
    <name evidence="1" type="ORF">L6452_19317</name>
</gene>
<sequence>MINNKDLEPIVLIPRIIETYGETGTTSVTLGNESNTTSLVSDSSEIIITCPIIVDGNETVPEIPRKEVEGDRLKDQNSELLKQIQELKSKLSNYDKTSVCTKCTDHAKSNCAGIISAKEKEIKEKEELIEIK</sequence>
<dbReference type="EMBL" id="CM042052">
    <property type="protein sequence ID" value="KAI3718446.1"/>
    <property type="molecule type" value="Genomic_DNA"/>
</dbReference>
<proteinExistence type="predicted"/>